<keyword evidence="3" id="KW-1185">Reference proteome</keyword>
<keyword evidence="1" id="KW-1133">Transmembrane helix</keyword>
<feature type="transmembrane region" description="Helical" evidence="1">
    <location>
        <begin position="149"/>
        <end position="170"/>
    </location>
</feature>
<keyword evidence="1" id="KW-0812">Transmembrane</keyword>
<evidence type="ECO:0000256" key="1">
    <source>
        <dbReference type="SAM" id="Phobius"/>
    </source>
</evidence>
<accession>A0ABD6DM32</accession>
<sequence>MPNSSMQESQQRSSRSDVDALDMTELAEQLEQVGGEATSFTYREWLLLAPAAIALTYLPLVLVFGQELLYSTRGGEPHLLGFGLMAALVGVAATATGHLYDDAKHVAETSDWSPNPMHYTATGTVIVTAALVGRVLLLDGTIARPAEFVGGVVIVSVLLSSVVAGPVYVFRRRRRLE</sequence>
<dbReference type="Proteomes" id="UP001597034">
    <property type="component" value="Unassembled WGS sequence"/>
</dbReference>
<feature type="transmembrane region" description="Helical" evidence="1">
    <location>
        <begin position="45"/>
        <end position="65"/>
    </location>
</feature>
<name>A0ABD6DM32_9EURY</name>
<feature type="transmembrane region" description="Helical" evidence="1">
    <location>
        <begin position="117"/>
        <end position="137"/>
    </location>
</feature>
<dbReference type="AlphaFoldDB" id="A0ABD6DM32"/>
<evidence type="ECO:0000313" key="3">
    <source>
        <dbReference type="Proteomes" id="UP001597034"/>
    </source>
</evidence>
<dbReference type="EMBL" id="JBHUDO010000002">
    <property type="protein sequence ID" value="MFD1646407.1"/>
    <property type="molecule type" value="Genomic_DNA"/>
</dbReference>
<organism evidence="2 3">
    <name type="scientific">Haloarchaeobius litoreus</name>
    <dbReference type="NCBI Taxonomy" id="755306"/>
    <lineage>
        <taxon>Archaea</taxon>
        <taxon>Methanobacteriati</taxon>
        <taxon>Methanobacteriota</taxon>
        <taxon>Stenosarchaea group</taxon>
        <taxon>Halobacteria</taxon>
        <taxon>Halobacteriales</taxon>
        <taxon>Halorubellaceae</taxon>
        <taxon>Haloarchaeobius</taxon>
    </lineage>
</organism>
<evidence type="ECO:0008006" key="4">
    <source>
        <dbReference type="Google" id="ProtNLM"/>
    </source>
</evidence>
<gene>
    <name evidence="2" type="ORF">ACFSBL_12015</name>
</gene>
<dbReference type="RefSeq" id="WP_256398073.1">
    <property type="nucleotide sequence ID" value="NZ_JANHJR010000001.1"/>
</dbReference>
<feature type="transmembrane region" description="Helical" evidence="1">
    <location>
        <begin position="77"/>
        <end position="97"/>
    </location>
</feature>
<comment type="caution">
    <text evidence="2">The sequence shown here is derived from an EMBL/GenBank/DDBJ whole genome shotgun (WGS) entry which is preliminary data.</text>
</comment>
<evidence type="ECO:0000313" key="2">
    <source>
        <dbReference type="EMBL" id="MFD1646407.1"/>
    </source>
</evidence>
<keyword evidence="1" id="KW-0472">Membrane</keyword>
<proteinExistence type="predicted"/>
<reference evidence="2 3" key="1">
    <citation type="journal article" date="2019" name="Int. J. Syst. Evol. Microbiol.">
        <title>The Global Catalogue of Microorganisms (GCM) 10K type strain sequencing project: providing services to taxonomists for standard genome sequencing and annotation.</title>
        <authorList>
            <consortium name="The Broad Institute Genomics Platform"/>
            <consortium name="The Broad Institute Genome Sequencing Center for Infectious Disease"/>
            <person name="Wu L."/>
            <person name="Ma J."/>
        </authorList>
    </citation>
    <scope>NUCLEOTIDE SEQUENCE [LARGE SCALE GENOMIC DNA]</scope>
    <source>
        <strain evidence="2 3">CGMCC 1.10390</strain>
    </source>
</reference>
<protein>
    <recommendedName>
        <fullName evidence="4">DUF2231 domain-containing protein</fullName>
    </recommendedName>
</protein>